<keyword evidence="1" id="KW-0472">Membrane</keyword>
<reference evidence="2" key="1">
    <citation type="submission" date="2023-04" db="EMBL/GenBank/DDBJ databases">
        <authorList>
            <person name="Vijverberg K."/>
            <person name="Xiong W."/>
            <person name="Schranz E."/>
        </authorList>
    </citation>
    <scope>NUCLEOTIDE SEQUENCE</scope>
</reference>
<keyword evidence="3" id="KW-1185">Reference proteome</keyword>
<sequence>MNDDMESQIDFPITPIAFLFCCFEKIEKSLISDSAVNQKVFSFYLKLSILNPYDWIYLFNLVMKDEKKYDPIVAHLKRMIICYILVIAKTYVVITSILKKRPILELEEKPKDIQNLRVRVIQNENLSIIYNRKEGQAV</sequence>
<dbReference type="AlphaFoldDB" id="A0AA35VK78"/>
<keyword evidence="1" id="KW-1133">Transmembrane helix</keyword>
<evidence type="ECO:0000256" key="1">
    <source>
        <dbReference type="SAM" id="Phobius"/>
    </source>
</evidence>
<evidence type="ECO:0000313" key="2">
    <source>
        <dbReference type="EMBL" id="CAI9262497.1"/>
    </source>
</evidence>
<organism evidence="2 3">
    <name type="scientific">Lactuca saligna</name>
    <name type="common">Willowleaf lettuce</name>
    <dbReference type="NCBI Taxonomy" id="75948"/>
    <lineage>
        <taxon>Eukaryota</taxon>
        <taxon>Viridiplantae</taxon>
        <taxon>Streptophyta</taxon>
        <taxon>Embryophyta</taxon>
        <taxon>Tracheophyta</taxon>
        <taxon>Spermatophyta</taxon>
        <taxon>Magnoliopsida</taxon>
        <taxon>eudicotyledons</taxon>
        <taxon>Gunneridae</taxon>
        <taxon>Pentapetalae</taxon>
        <taxon>asterids</taxon>
        <taxon>campanulids</taxon>
        <taxon>Asterales</taxon>
        <taxon>Asteraceae</taxon>
        <taxon>Cichorioideae</taxon>
        <taxon>Cichorieae</taxon>
        <taxon>Lactucinae</taxon>
        <taxon>Lactuca</taxon>
    </lineage>
</organism>
<protein>
    <submittedName>
        <fullName evidence="2">Uncharacterized protein</fullName>
    </submittedName>
</protein>
<proteinExistence type="predicted"/>
<gene>
    <name evidence="2" type="ORF">LSALG_LOCUS3233</name>
</gene>
<evidence type="ECO:0000313" key="3">
    <source>
        <dbReference type="Proteomes" id="UP001177003"/>
    </source>
</evidence>
<feature type="transmembrane region" description="Helical" evidence="1">
    <location>
        <begin position="41"/>
        <end position="59"/>
    </location>
</feature>
<keyword evidence="1" id="KW-0812">Transmembrane</keyword>
<dbReference type="EMBL" id="OX465086">
    <property type="protein sequence ID" value="CAI9262497.1"/>
    <property type="molecule type" value="Genomic_DNA"/>
</dbReference>
<dbReference type="Proteomes" id="UP001177003">
    <property type="component" value="Chromosome 0"/>
</dbReference>
<feature type="transmembrane region" description="Helical" evidence="1">
    <location>
        <begin position="80"/>
        <end position="98"/>
    </location>
</feature>
<name>A0AA35VK78_LACSI</name>
<accession>A0AA35VK78</accession>